<dbReference type="PROSITE" id="PS51808">
    <property type="entry name" value="CHCH"/>
    <property type="match status" value="1"/>
</dbReference>
<evidence type="ECO:0000256" key="6">
    <source>
        <dbReference type="ARBA" id="ARBA00023157"/>
    </source>
</evidence>
<name>A0A834H1E5_RHOSS</name>
<keyword evidence="10" id="KW-1185">Reference proteome</keyword>
<dbReference type="InterPro" id="IPR007745">
    <property type="entry name" value="Cyt_c_oxidase_Cu-chaperone"/>
</dbReference>
<evidence type="ECO:0000256" key="7">
    <source>
        <dbReference type="ARBA" id="ARBA00023186"/>
    </source>
</evidence>
<reference evidence="9" key="1">
    <citation type="submission" date="2019-11" db="EMBL/GenBank/DDBJ databases">
        <authorList>
            <person name="Liu Y."/>
            <person name="Hou J."/>
            <person name="Li T.-Q."/>
            <person name="Guan C.-H."/>
            <person name="Wu X."/>
            <person name="Wu H.-Z."/>
            <person name="Ling F."/>
            <person name="Zhang R."/>
            <person name="Shi X.-G."/>
            <person name="Ren J.-P."/>
            <person name="Chen E.-F."/>
            <person name="Sun J.-M."/>
        </authorList>
    </citation>
    <scope>NUCLEOTIDE SEQUENCE</scope>
    <source>
        <strain evidence="9">Adult_tree_wgs_1</strain>
        <tissue evidence="9">Leaves</tissue>
    </source>
</reference>
<keyword evidence="6" id="KW-1015">Disulfide bond</keyword>
<dbReference type="GO" id="GO:0005758">
    <property type="term" value="C:mitochondrial intermembrane space"/>
    <property type="evidence" value="ECO:0007669"/>
    <property type="project" value="UniProtKB-SubCell"/>
</dbReference>
<protein>
    <recommendedName>
        <fullName evidence="11">Cytochrome c oxidase copper chaperone</fullName>
    </recommendedName>
</protein>
<feature type="binding site" evidence="8">
    <location>
        <position position="173"/>
    </location>
    <ligand>
        <name>Cu cation</name>
        <dbReference type="ChEBI" id="CHEBI:23378"/>
    </ligand>
</feature>
<evidence type="ECO:0000256" key="8">
    <source>
        <dbReference type="PIRSR" id="PIRSR607745-1"/>
    </source>
</evidence>
<keyword evidence="4 8" id="KW-0186">Copper</keyword>
<organism evidence="9 10">
    <name type="scientific">Rhododendron simsii</name>
    <name type="common">Sims's rhododendron</name>
    <dbReference type="NCBI Taxonomy" id="118357"/>
    <lineage>
        <taxon>Eukaryota</taxon>
        <taxon>Viridiplantae</taxon>
        <taxon>Streptophyta</taxon>
        <taxon>Embryophyta</taxon>
        <taxon>Tracheophyta</taxon>
        <taxon>Spermatophyta</taxon>
        <taxon>Magnoliopsida</taxon>
        <taxon>eudicotyledons</taxon>
        <taxon>Gunneridae</taxon>
        <taxon>Pentapetalae</taxon>
        <taxon>asterids</taxon>
        <taxon>Ericales</taxon>
        <taxon>Ericaceae</taxon>
        <taxon>Ericoideae</taxon>
        <taxon>Rhodoreae</taxon>
        <taxon>Rhododendron</taxon>
    </lineage>
</organism>
<proteinExistence type="inferred from homology"/>
<sequence>MKEALKKCHVEEFGNLQYKLQKVEEELHSLDLKAENNSITDEEKGSRRELKNQMWRLGRIVERMWHQKSRVNWYLKGDINTKYFHTMASHRQRRNRLNSINVLGEHIMDPTRIKQAAFTHFKKLYHQETWGLVKMSELPIQNVSTALTLSKVPNNEGSAVADPDSKPKKKICCACPDTKKLRDECVVEHGEDACSKWIEAHLRCLRAEGFKV</sequence>
<accession>A0A834H1E5</accession>
<evidence type="ECO:0000256" key="1">
    <source>
        <dbReference type="ARBA" id="ARBA00004569"/>
    </source>
</evidence>
<evidence type="ECO:0000256" key="3">
    <source>
        <dbReference type="ARBA" id="ARBA00022723"/>
    </source>
</evidence>
<dbReference type="Proteomes" id="UP000626092">
    <property type="component" value="Unassembled WGS sequence"/>
</dbReference>
<evidence type="ECO:0000256" key="2">
    <source>
        <dbReference type="ARBA" id="ARBA00009241"/>
    </source>
</evidence>
<gene>
    <name evidence="9" type="ORF">RHSIM_Rhsim06G0198800</name>
</gene>
<feature type="binding site" evidence="8">
    <location>
        <position position="172"/>
    </location>
    <ligand>
        <name>Cu cation</name>
        <dbReference type="ChEBI" id="CHEBI:23378"/>
    </ligand>
</feature>
<evidence type="ECO:0000256" key="4">
    <source>
        <dbReference type="ARBA" id="ARBA00023008"/>
    </source>
</evidence>
<dbReference type="PANTHER" id="PTHR16719">
    <property type="entry name" value="CYTOCHROME C OXIDASE COPPER CHAPERONE"/>
    <property type="match status" value="1"/>
</dbReference>
<dbReference type="PANTHER" id="PTHR16719:SF0">
    <property type="entry name" value="CYTOCHROME C OXIDASE COPPER CHAPERONE"/>
    <property type="match status" value="1"/>
</dbReference>
<dbReference type="GO" id="GO:0016531">
    <property type="term" value="F:copper chaperone activity"/>
    <property type="evidence" value="ECO:0007669"/>
    <property type="project" value="InterPro"/>
</dbReference>
<comment type="caution">
    <text evidence="9">The sequence shown here is derived from an EMBL/GenBank/DDBJ whole genome shotgun (WGS) entry which is preliminary data.</text>
</comment>
<dbReference type="GO" id="GO:0005507">
    <property type="term" value="F:copper ion binding"/>
    <property type="evidence" value="ECO:0007669"/>
    <property type="project" value="InterPro"/>
</dbReference>
<keyword evidence="3 8" id="KW-0479">Metal-binding</keyword>
<comment type="similarity">
    <text evidence="2">Belongs to the COX17 family.</text>
</comment>
<dbReference type="InterPro" id="IPR009069">
    <property type="entry name" value="Cys_alpha_HP_mot_SF"/>
</dbReference>
<dbReference type="EMBL" id="WJXA01000006">
    <property type="protein sequence ID" value="KAF7139813.1"/>
    <property type="molecule type" value="Genomic_DNA"/>
</dbReference>
<dbReference type="FunFam" id="1.10.287.1130:FF:000003">
    <property type="entry name" value="Cytochrome c oxidase copper chaperone"/>
    <property type="match status" value="1"/>
</dbReference>
<evidence type="ECO:0000256" key="5">
    <source>
        <dbReference type="ARBA" id="ARBA00023128"/>
    </source>
</evidence>
<keyword evidence="7" id="KW-0143">Chaperone</keyword>
<dbReference type="SUPFAM" id="SSF47072">
    <property type="entry name" value="Cysteine alpha-hairpin motif"/>
    <property type="match status" value="1"/>
</dbReference>
<keyword evidence="5" id="KW-0496">Mitochondrion</keyword>
<comment type="subcellular location">
    <subcellularLocation>
        <location evidence="1">Mitochondrion intermembrane space</location>
    </subcellularLocation>
</comment>
<dbReference type="OrthoDB" id="1915887at2759"/>
<dbReference type="Pfam" id="PF05051">
    <property type="entry name" value="COX17"/>
    <property type="match status" value="1"/>
</dbReference>
<dbReference type="Gene3D" id="1.10.287.1130">
    <property type="entry name" value="CytochromE C oxidase copper chaperone"/>
    <property type="match status" value="1"/>
</dbReference>
<evidence type="ECO:0000313" key="10">
    <source>
        <dbReference type="Proteomes" id="UP000626092"/>
    </source>
</evidence>
<evidence type="ECO:0000313" key="9">
    <source>
        <dbReference type="EMBL" id="KAF7139813.1"/>
    </source>
</evidence>
<evidence type="ECO:0008006" key="11">
    <source>
        <dbReference type="Google" id="ProtNLM"/>
    </source>
</evidence>
<dbReference type="AlphaFoldDB" id="A0A834H1E5"/>